<evidence type="ECO:0000313" key="3">
    <source>
        <dbReference type="EMBL" id="CAI6375219.1"/>
    </source>
</evidence>
<accession>A0AAV0Y5Z0</accession>
<reference evidence="3 4" key="1">
    <citation type="submission" date="2023-01" db="EMBL/GenBank/DDBJ databases">
        <authorList>
            <person name="Whitehead M."/>
        </authorList>
    </citation>
    <scope>NUCLEOTIDE SEQUENCE [LARGE SCALE GENOMIC DNA]</scope>
</reference>
<gene>
    <name evidence="3" type="ORF">MEUPH1_LOCUS28746</name>
</gene>
<dbReference type="PROSITE" id="PS50181">
    <property type="entry name" value="FBOX"/>
    <property type="match status" value="1"/>
</dbReference>
<comment type="caution">
    <text evidence="3">The sequence shown here is derived from an EMBL/GenBank/DDBJ whole genome shotgun (WGS) entry which is preliminary data.</text>
</comment>
<dbReference type="InterPro" id="IPR001810">
    <property type="entry name" value="F-box_dom"/>
</dbReference>
<feature type="region of interest" description="Disordered" evidence="1">
    <location>
        <begin position="1"/>
        <end position="25"/>
    </location>
</feature>
<proteinExistence type="predicted"/>
<dbReference type="InterPro" id="IPR036047">
    <property type="entry name" value="F-box-like_dom_sf"/>
</dbReference>
<dbReference type="SUPFAM" id="SSF52058">
    <property type="entry name" value="L domain-like"/>
    <property type="match status" value="1"/>
</dbReference>
<dbReference type="SUPFAM" id="SSF81383">
    <property type="entry name" value="F-box domain"/>
    <property type="match status" value="1"/>
</dbReference>
<dbReference type="Gene3D" id="1.20.1280.50">
    <property type="match status" value="1"/>
</dbReference>
<dbReference type="Gene3D" id="3.80.10.10">
    <property type="entry name" value="Ribonuclease Inhibitor"/>
    <property type="match status" value="1"/>
</dbReference>
<feature type="compositionally biased region" description="Basic and acidic residues" evidence="1">
    <location>
        <begin position="9"/>
        <end position="23"/>
    </location>
</feature>
<dbReference type="EMBL" id="CARXXK010001284">
    <property type="protein sequence ID" value="CAI6375219.1"/>
    <property type="molecule type" value="Genomic_DNA"/>
</dbReference>
<name>A0AAV0Y5Z0_9HEMI</name>
<keyword evidence="4" id="KW-1185">Reference proteome</keyword>
<evidence type="ECO:0000256" key="1">
    <source>
        <dbReference type="SAM" id="MobiDB-lite"/>
    </source>
</evidence>
<protein>
    <recommendedName>
        <fullName evidence="2">F-box domain-containing protein</fullName>
    </recommendedName>
</protein>
<dbReference type="InterPro" id="IPR032675">
    <property type="entry name" value="LRR_dom_sf"/>
</dbReference>
<sequence length="376" mass="43220">MENNSIKRSLKDGCQHPNTETKKPKAAQVTTTISHPKSSKKIIGLQDLSDEVIMYIFKYLSHDDLAKMALLCPNLSRVSHDWSLWKKPRFENFEKSMEEVYLSYLKKDTTELFISCNDVPSHDYSVSENFLIKLKTKCPELLDLTLKNQVFDEINVNVLHPKLKMLTIDSATIENVPANSSFLIDINNTCPDLERIIMKNNDWVMSNCIYPLTRLQRLNYLSLEGCKQFCIPYLSVNAATEFKYLQTLDLRFTPVSDRELVFFQRLPTLKNVLLECPEYMNHEIHSTITDLGLAELCTATLSFRYPYLGAMMGGNGERCCIETFYVRNYKKVTGTFLRIATIHCPHLKLLDIIGSGCTSAEIEYFKAIRPSTKVIY</sequence>
<dbReference type="Proteomes" id="UP001160148">
    <property type="component" value="Unassembled WGS sequence"/>
</dbReference>
<evidence type="ECO:0000259" key="2">
    <source>
        <dbReference type="PROSITE" id="PS50181"/>
    </source>
</evidence>
<dbReference type="AlphaFoldDB" id="A0AAV0Y5Z0"/>
<feature type="domain" description="F-box" evidence="2">
    <location>
        <begin position="42"/>
        <end position="88"/>
    </location>
</feature>
<evidence type="ECO:0000313" key="4">
    <source>
        <dbReference type="Proteomes" id="UP001160148"/>
    </source>
</evidence>
<organism evidence="3 4">
    <name type="scientific">Macrosiphum euphorbiae</name>
    <name type="common">potato aphid</name>
    <dbReference type="NCBI Taxonomy" id="13131"/>
    <lineage>
        <taxon>Eukaryota</taxon>
        <taxon>Metazoa</taxon>
        <taxon>Ecdysozoa</taxon>
        <taxon>Arthropoda</taxon>
        <taxon>Hexapoda</taxon>
        <taxon>Insecta</taxon>
        <taxon>Pterygota</taxon>
        <taxon>Neoptera</taxon>
        <taxon>Paraneoptera</taxon>
        <taxon>Hemiptera</taxon>
        <taxon>Sternorrhyncha</taxon>
        <taxon>Aphidomorpha</taxon>
        <taxon>Aphidoidea</taxon>
        <taxon>Aphididae</taxon>
        <taxon>Macrosiphini</taxon>
        <taxon>Macrosiphum</taxon>
    </lineage>
</organism>
<dbReference type="Pfam" id="PF12937">
    <property type="entry name" value="F-box-like"/>
    <property type="match status" value="1"/>
</dbReference>